<reference evidence="3" key="2">
    <citation type="submission" date="2021-09" db="EMBL/GenBank/DDBJ databases">
        <authorList>
            <person name="Gilroy R."/>
        </authorList>
    </citation>
    <scope>NUCLEOTIDE SEQUENCE</scope>
    <source>
        <strain evidence="3">ChiHjej13B12-9602</strain>
    </source>
</reference>
<feature type="transmembrane region" description="Helical" evidence="1">
    <location>
        <begin position="20"/>
        <end position="43"/>
    </location>
</feature>
<feature type="transmembrane region" description="Helical" evidence="1">
    <location>
        <begin position="136"/>
        <end position="155"/>
    </location>
</feature>
<keyword evidence="1" id="KW-0812">Transmembrane</keyword>
<accession>A0A921ITX3</accession>
<evidence type="ECO:0000256" key="1">
    <source>
        <dbReference type="SAM" id="Phobius"/>
    </source>
</evidence>
<dbReference type="InterPro" id="IPR012429">
    <property type="entry name" value="HGSNAT_cat"/>
</dbReference>
<feature type="transmembrane region" description="Helical" evidence="1">
    <location>
        <begin position="223"/>
        <end position="243"/>
    </location>
</feature>
<dbReference type="EMBL" id="DYUZ01000029">
    <property type="protein sequence ID" value="HJG37491.1"/>
    <property type="molecule type" value="Genomic_DNA"/>
</dbReference>
<feature type="transmembrane region" description="Helical" evidence="1">
    <location>
        <begin position="84"/>
        <end position="102"/>
    </location>
</feature>
<dbReference type="Proteomes" id="UP000753256">
    <property type="component" value="Unassembled WGS sequence"/>
</dbReference>
<sequence>MSRATIDKPTSQRLILLDEIRGFTIISMVLFHAAYDAAYIYGFDLPLFENPTIQSIWRSSISWVFLLLAGWMTAYSRNNIRRSIRYAICALLVFAVTAIASVDTAVNFGILFCMAGCTAIYALIEKKLRSIPPIPGLIVALLLFFLTYSIPLSRYPVEGFAWLGFPSLTFSSGDYYPLVPYCFMYFAGAFAQSSFNKTFHDEPPAFMVKTHCSILAKIGTRSLIIYLAHQPLVIMIFEIARLFTS</sequence>
<protein>
    <submittedName>
        <fullName evidence="3">DUF1624 domain-containing protein</fullName>
    </submittedName>
</protein>
<feature type="transmembrane region" description="Helical" evidence="1">
    <location>
        <begin position="108"/>
        <end position="124"/>
    </location>
</feature>
<keyword evidence="1" id="KW-0472">Membrane</keyword>
<evidence type="ECO:0000259" key="2">
    <source>
        <dbReference type="Pfam" id="PF07786"/>
    </source>
</evidence>
<organism evidence="3 4">
    <name type="scientific">Enorma phocaeensis</name>
    <dbReference type="NCBI Taxonomy" id="1871019"/>
    <lineage>
        <taxon>Bacteria</taxon>
        <taxon>Bacillati</taxon>
        <taxon>Actinomycetota</taxon>
        <taxon>Coriobacteriia</taxon>
        <taxon>Coriobacteriales</taxon>
        <taxon>Coriobacteriaceae</taxon>
        <taxon>Enorma</taxon>
    </lineage>
</organism>
<reference evidence="3" key="1">
    <citation type="journal article" date="2021" name="PeerJ">
        <title>Extensive microbial diversity within the chicken gut microbiome revealed by metagenomics and culture.</title>
        <authorList>
            <person name="Gilroy R."/>
            <person name="Ravi A."/>
            <person name="Getino M."/>
            <person name="Pursley I."/>
            <person name="Horton D.L."/>
            <person name="Alikhan N.F."/>
            <person name="Baker D."/>
            <person name="Gharbi K."/>
            <person name="Hall N."/>
            <person name="Watson M."/>
            <person name="Adriaenssens E.M."/>
            <person name="Foster-Nyarko E."/>
            <person name="Jarju S."/>
            <person name="Secka A."/>
            <person name="Antonio M."/>
            <person name="Oren A."/>
            <person name="Chaudhuri R.R."/>
            <person name="La Ragione R."/>
            <person name="Hildebrand F."/>
            <person name="Pallen M.J."/>
        </authorList>
    </citation>
    <scope>NUCLEOTIDE SEQUENCE</scope>
    <source>
        <strain evidence="3">ChiHjej13B12-9602</strain>
    </source>
</reference>
<dbReference type="RefSeq" id="WP_273190333.1">
    <property type="nucleotide sequence ID" value="NZ_DYUZ01000029.1"/>
</dbReference>
<keyword evidence="1" id="KW-1133">Transmembrane helix</keyword>
<evidence type="ECO:0000313" key="3">
    <source>
        <dbReference type="EMBL" id="HJG37491.1"/>
    </source>
</evidence>
<proteinExistence type="predicted"/>
<gene>
    <name evidence="3" type="ORF">K8V70_06485</name>
</gene>
<feature type="transmembrane region" description="Helical" evidence="1">
    <location>
        <begin position="175"/>
        <end position="191"/>
    </location>
</feature>
<dbReference type="AlphaFoldDB" id="A0A921ITX3"/>
<dbReference type="Pfam" id="PF07786">
    <property type="entry name" value="HGSNAT_cat"/>
    <property type="match status" value="1"/>
</dbReference>
<comment type="caution">
    <text evidence="3">The sequence shown here is derived from an EMBL/GenBank/DDBJ whole genome shotgun (WGS) entry which is preliminary data.</text>
</comment>
<name>A0A921ITX3_9ACTN</name>
<feature type="domain" description="Heparan-alpha-glucosaminide N-acetyltransferase catalytic" evidence="2">
    <location>
        <begin position="13"/>
        <end position="231"/>
    </location>
</feature>
<feature type="transmembrane region" description="Helical" evidence="1">
    <location>
        <begin position="55"/>
        <end position="72"/>
    </location>
</feature>
<evidence type="ECO:0000313" key="4">
    <source>
        <dbReference type="Proteomes" id="UP000753256"/>
    </source>
</evidence>